<feature type="transmembrane region" description="Helical" evidence="10">
    <location>
        <begin position="97"/>
        <end position="119"/>
    </location>
</feature>
<keyword evidence="9" id="KW-0046">Antibiotic resistance</keyword>
<dbReference type="CDD" id="cd13143">
    <property type="entry name" value="MATE_MepA_like"/>
    <property type="match status" value="1"/>
</dbReference>
<protein>
    <recommendedName>
        <fullName evidence="3">Multidrug export protein MepA</fullName>
    </recommendedName>
</protein>
<dbReference type="Pfam" id="PF01554">
    <property type="entry name" value="MatE"/>
    <property type="match status" value="2"/>
</dbReference>
<dbReference type="InterPro" id="IPR045070">
    <property type="entry name" value="MATE_MepA-like"/>
</dbReference>
<evidence type="ECO:0000313" key="11">
    <source>
        <dbReference type="EMBL" id="USG63228.1"/>
    </source>
</evidence>
<feature type="transmembrane region" description="Helical" evidence="10">
    <location>
        <begin position="139"/>
        <end position="156"/>
    </location>
</feature>
<comment type="subcellular location">
    <subcellularLocation>
        <location evidence="1">Cell inner membrane</location>
        <topology evidence="1">Multi-pass membrane protein</topology>
    </subcellularLocation>
</comment>
<feature type="transmembrane region" description="Helical" evidence="10">
    <location>
        <begin position="64"/>
        <end position="85"/>
    </location>
</feature>
<evidence type="ECO:0000256" key="1">
    <source>
        <dbReference type="ARBA" id="ARBA00004429"/>
    </source>
</evidence>
<feature type="transmembrane region" description="Helical" evidence="10">
    <location>
        <begin position="19"/>
        <end position="44"/>
    </location>
</feature>
<dbReference type="InterPro" id="IPR051327">
    <property type="entry name" value="MATE_MepA_subfamily"/>
</dbReference>
<accession>A0ABY4W840</accession>
<keyword evidence="12" id="KW-1185">Reference proteome</keyword>
<evidence type="ECO:0000256" key="5">
    <source>
        <dbReference type="ARBA" id="ARBA00022475"/>
    </source>
</evidence>
<proteinExistence type="inferred from homology"/>
<feature type="transmembrane region" description="Helical" evidence="10">
    <location>
        <begin position="281"/>
        <end position="303"/>
    </location>
</feature>
<evidence type="ECO:0000256" key="7">
    <source>
        <dbReference type="ARBA" id="ARBA00022989"/>
    </source>
</evidence>
<keyword evidence="6 10" id="KW-0812">Transmembrane</keyword>
<dbReference type="RefSeq" id="WP_251937972.1">
    <property type="nucleotide sequence ID" value="NZ_CP098747.1"/>
</dbReference>
<feature type="transmembrane region" description="Helical" evidence="10">
    <location>
        <begin position="168"/>
        <end position="190"/>
    </location>
</feature>
<keyword evidence="7 10" id="KW-1133">Transmembrane helix</keyword>
<feature type="transmembrane region" description="Helical" evidence="10">
    <location>
        <begin position="255"/>
        <end position="275"/>
    </location>
</feature>
<dbReference type="PIRSF" id="PIRSF006603">
    <property type="entry name" value="DinF"/>
    <property type="match status" value="1"/>
</dbReference>
<keyword evidence="8 10" id="KW-0472">Membrane</keyword>
<evidence type="ECO:0000256" key="8">
    <source>
        <dbReference type="ARBA" id="ARBA00023136"/>
    </source>
</evidence>
<dbReference type="PANTHER" id="PTHR43823:SF3">
    <property type="entry name" value="MULTIDRUG EXPORT PROTEIN MEPA"/>
    <property type="match status" value="1"/>
</dbReference>
<feature type="transmembrane region" description="Helical" evidence="10">
    <location>
        <begin position="358"/>
        <end position="382"/>
    </location>
</feature>
<keyword evidence="4" id="KW-0813">Transport</keyword>
<dbReference type="InterPro" id="IPR002528">
    <property type="entry name" value="MATE_fam"/>
</dbReference>
<dbReference type="Proteomes" id="UP001056291">
    <property type="component" value="Chromosome"/>
</dbReference>
<evidence type="ECO:0000256" key="4">
    <source>
        <dbReference type="ARBA" id="ARBA00022448"/>
    </source>
</evidence>
<feature type="transmembrane region" description="Helical" evidence="10">
    <location>
        <begin position="196"/>
        <end position="218"/>
    </location>
</feature>
<evidence type="ECO:0000256" key="3">
    <source>
        <dbReference type="ARBA" id="ARBA00022106"/>
    </source>
</evidence>
<feature type="transmembrane region" description="Helical" evidence="10">
    <location>
        <begin position="315"/>
        <end position="338"/>
    </location>
</feature>
<feature type="transmembrane region" description="Helical" evidence="10">
    <location>
        <begin position="417"/>
        <end position="438"/>
    </location>
</feature>
<evidence type="ECO:0000313" key="12">
    <source>
        <dbReference type="Proteomes" id="UP001056291"/>
    </source>
</evidence>
<evidence type="ECO:0000256" key="10">
    <source>
        <dbReference type="SAM" id="Phobius"/>
    </source>
</evidence>
<organism evidence="11 12">
    <name type="scientific">Sneathiella marina</name>
    <dbReference type="NCBI Taxonomy" id="2950108"/>
    <lineage>
        <taxon>Bacteria</taxon>
        <taxon>Pseudomonadati</taxon>
        <taxon>Pseudomonadota</taxon>
        <taxon>Alphaproteobacteria</taxon>
        <taxon>Sneathiellales</taxon>
        <taxon>Sneathiellaceae</taxon>
        <taxon>Sneathiella</taxon>
    </lineage>
</organism>
<reference evidence="11" key="1">
    <citation type="submission" date="2022-06" db="EMBL/GenBank/DDBJ databases">
        <title>Sneathiella actinostolidae sp. nov., isolated from a sea anemonein the Western Pacific Ocean.</title>
        <authorList>
            <person name="Wei M.J."/>
        </authorList>
    </citation>
    <scope>NUCLEOTIDE SEQUENCE</scope>
    <source>
        <strain evidence="11">PHK-P5</strain>
    </source>
</reference>
<keyword evidence="5" id="KW-1003">Cell membrane</keyword>
<dbReference type="EMBL" id="CP098747">
    <property type="protein sequence ID" value="USG63228.1"/>
    <property type="molecule type" value="Genomic_DNA"/>
</dbReference>
<feature type="transmembrane region" description="Helical" evidence="10">
    <location>
        <begin position="394"/>
        <end position="411"/>
    </location>
</feature>
<gene>
    <name evidence="11" type="ORF">NBZ79_09600</name>
</gene>
<name>A0ABY4W840_9PROT</name>
<evidence type="ECO:0000256" key="9">
    <source>
        <dbReference type="ARBA" id="ARBA00023251"/>
    </source>
</evidence>
<comment type="similarity">
    <text evidence="2">Belongs to the multi antimicrobial extrusion (MATE) (TC 2.A.66.1) family. MepA subfamily.</text>
</comment>
<dbReference type="InterPro" id="IPR048279">
    <property type="entry name" value="MdtK-like"/>
</dbReference>
<dbReference type="PANTHER" id="PTHR43823">
    <property type="entry name" value="SPORULATION PROTEIN YKVU"/>
    <property type="match status" value="1"/>
</dbReference>
<sequence>MSVVSAEQKMITGTPINEFFRFVFPSVFGMLAISSAVIVDGIFIGNFVGADALASVNLVMPLLALIYGLMIMMTVGSSVIAGKYLGEKNVPAASDVFSKTGITVLLMSLVSVLVMFVFPEMIARGLGAMGTTVSLSAEYLRVLAWFYPVLAVVVLLSQFARVDGRPSFSLYGMIGITVSNIGLDALLVGWLGWGLFGAALATGLAYVTGAAVILVHFLGSKAVLKFVRPRGSWSVIPRAAINGFSEFLNETSAGIVLFILNWILMIHVGASGVAAFTIVNYVFFIGLLVFYGVAEGIVPLISVNFGARQAQRISTFLFMGIGFNLFVGGLIAATMLIWSGELVGVFLNADETDIQLLAVSIIAIVWPMFLFNGANIAVSTYFTGMHCAKQSAMIAMARSLVLPVTLIYLFWQQFGYMGAFYALPIAEALALLLSIMLFRSRTPHTMVRATA</sequence>
<evidence type="ECO:0000256" key="2">
    <source>
        <dbReference type="ARBA" id="ARBA00008417"/>
    </source>
</evidence>
<evidence type="ECO:0000256" key="6">
    <source>
        <dbReference type="ARBA" id="ARBA00022692"/>
    </source>
</evidence>